<gene>
    <name evidence="9" type="ORF">C7B43_15470</name>
</gene>
<proteinExistence type="inferred from homology"/>
<accession>A0A2T2WUN4</accession>
<dbReference type="AlphaFoldDB" id="A0A2T2WUN4"/>
<dbReference type="InterPro" id="IPR013149">
    <property type="entry name" value="ADH-like_C"/>
</dbReference>
<dbReference type="Pfam" id="PF00107">
    <property type="entry name" value="ADH_zinc_N"/>
    <property type="match status" value="1"/>
</dbReference>
<comment type="caution">
    <text evidence="9">The sequence shown here is derived from an EMBL/GenBank/DDBJ whole genome shotgun (WGS) entry which is preliminary data.</text>
</comment>
<evidence type="ECO:0000256" key="2">
    <source>
        <dbReference type="ARBA" id="ARBA00008072"/>
    </source>
</evidence>
<dbReference type="PROSITE" id="PS00059">
    <property type="entry name" value="ADH_ZINC"/>
    <property type="match status" value="1"/>
</dbReference>
<evidence type="ECO:0000256" key="1">
    <source>
        <dbReference type="ARBA" id="ARBA00001947"/>
    </source>
</evidence>
<evidence type="ECO:0000259" key="8">
    <source>
        <dbReference type="Pfam" id="PF08240"/>
    </source>
</evidence>
<keyword evidence="4 6" id="KW-0862">Zinc</keyword>
<dbReference type="SUPFAM" id="SSF51735">
    <property type="entry name" value="NAD(P)-binding Rossmann-fold domains"/>
    <property type="match status" value="1"/>
</dbReference>
<comment type="cofactor">
    <cofactor evidence="1 6">
        <name>Zn(2+)</name>
        <dbReference type="ChEBI" id="CHEBI:29105"/>
    </cofactor>
</comment>
<protein>
    <submittedName>
        <fullName evidence="9">NAD(P)-dependent alcohol dehydrogenase</fullName>
    </submittedName>
</protein>
<dbReference type="Gene3D" id="3.90.180.10">
    <property type="entry name" value="Medium-chain alcohol dehydrogenases, catalytic domain"/>
    <property type="match status" value="1"/>
</dbReference>
<keyword evidence="3 6" id="KW-0479">Metal-binding</keyword>
<keyword evidence="5" id="KW-0560">Oxidoreductase</keyword>
<reference evidence="9 10" key="1">
    <citation type="journal article" date="2014" name="BMC Genomics">
        <title>Comparison of environmental and isolate Sulfobacillus genomes reveals diverse carbon, sulfur, nitrogen, and hydrogen metabolisms.</title>
        <authorList>
            <person name="Justice N.B."/>
            <person name="Norman A."/>
            <person name="Brown C.T."/>
            <person name="Singh A."/>
            <person name="Thomas B.C."/>
            <person name="Banfield J.F."/>
        </authorList>
    </citation>
    <scope>NUCLEOTIDE SEQUENCE [LARGE SCALE GENOMIC DNA]</scope>
    <source>
        <strain evidence="9">AMDSBA1</strain>
    </source>
</reference>
<evidence type="ECO:0000256" key="3">
    <source>
        <dbReference type="ARBA" id="ARBA00022723"/>
    </source>
</evidence>
<sequence length="329" mass="35853">MLAAVLKAPHCLEIEDRDEVEDIPAGFVRVAMKSVGICGSDVHYYQEGRIADFVVRQPMVLGHESAGIIDGVGNGVALQVGQVVALEPGIPCGRCQYCRTGVYNLCPEVKFFATPPIDGALQQYVLHPASFTFPADDLSPDEACLAEPLSVGVYAVREAEIALGHEILVIGAGPVGLATAFAAESQGARVNMIDINPERLEMARQAGFEAMFSSYYEGKQFDVVFECTGTQDGIHGAQSFVRTGGMIALIGMGQSATMQLESLDIIVRGIKVVGVFRYANTYPNALALIRRYRERLRIFQSNRISLLELPRFLATKQYEHHIKTIVSLN</sequence>
<evidence type="ECO:0000313" key="9">
    <source>
        <dbReference type="EMBL" id="PSR25957.1"/>
    </source>
</evidence>
<dbReference type="PANTHER" id="PTHR43161:SF9">
    <property type="entry name" value="SORBITOL DEHYDROGENASE"/>
    <property type="match status" value="1"/>
</dbReference>
<dbReference type="EMBL" id="PXYT01000046">
    <property type="protein sequence ID" value="PSR25957.1"/>
    <property type="molecule type" value="Genomic_DNA"/>
</dbReference>
<dbReference type="GO" id="GO:0008270">
    <property type="term" value="F:zinc ion binding"/>
    <property type="evidence" value="ECO:0007669"/>
    <property type="project" value="InterPro"/>
</dbReference>
<evidence type="ECO:0000256" key="6">
    <source>
        <dbReference type="RuleBase" id="RU361277"/>
    </source>
</evidence>
<dbReference type="PANTHER" id="PTHR43161">
    <property type="entry name" value="SORBITOL DEHYDROGENASE"/>
    <property type="match status" value="1"/>
</dbReference>
<comment type="similarity">
    <text evidence="2 6">Belongs to the zinc-containing alcohol dehydrogenase family.</text>
</comment>
<dbReference type="GO" id="GO:0016491">
    <property type="term" value="F:oxidoreductase activity"/>
    <property type="evidence" value="ECO:0007669"/>
    <property type="project" value="UniProtKB-KW"/>
</dbReference>
<dbReference type="InterPro" id="IPR036291">
    <property type="entry name" value="NAD(P)-bd_dom_sf"/>
</dbReference>
<dbReference type="InterPro" id="IPR002328">
    <property type="entry name" value="ADH_Zn_CS"/>
</dbReference>
<dbReference type="SUPFAM" id="SSF50129">
    <property type="entry name" value="GroES-like"/>
    <property type="match status" value="1"/>
</dbReference>
<dbReference type="InterPro" id="IPR013154">
    <property type="entry name" value="ADH-like_N"/>
</dbReference>
<evidence type="ECO:0000256" key="4">
    <source>
        <dbReference type="ARBA" id="ARBA00022833"/>
    </source>
</evidence>
<feature type="domain" description="Alcohol dehydrogenase-like N-terminal" evidence="8">
    <location>
        <begin position="26"/>
        <end position="136"/>
    </location>
</feature>
<dbReference type="Gene3D" id="3.40.50.720">
    <property type="entry name" value="NAD(P)-binding Rossmann-like Domain"/>
    <property type="match status" value="1"/>
</dbReference>
<evidence type="ECO:0000313" key="10">
    <source>
        <dbReference type="Proteomes" id="UP000242699"/>
    </source>
</evidence>
<dbReference type="InterPro" id="IPR011032">
    <property type="entry name" value="GroES-like_sf"/>
</dbReference>
<name>A0A2T2WUN4_9FIRM</name>
<organism evidence="9 10">
    <name type="scientific">Sulfobacillus benefaciens</name>
    <dbReference type="NCBI Taxonomy" id="453960"/>
    <lineage>
        <taxon>Bacteria</taxon>
        <taxon>Bacillati</taxon>
        <taxon>Bacillota</taxon>
        <taxon>Clostridia</taxon>
        <taxon>Eubacteriales</taxon>
        <taxon>Clostridiales Family XVII. Incertae Sedis</taxon>
        <taxon>Sulfobacillus</taxon>
    </lineage>
</organism>
<dbReference type="Pfam" id="PF08240">
    <property type="entry name" value="ADH_N"/>
    <property type="match status" value="1"/>
</dbReference>
<evidence type="ECO:0000259" key="7">
    <source>
        <dbReference type="Pfam" id="PF00107"/>
    </source>
</evidence>
<dbReference type="Proteomes" id="UP000242699">
    <property type="component" value="Unassembled WGS sequence"/>
</dbReference>
<feature type="domain" description="Alcohol dehydrogenase-like C-terminal" evidence="7">
    <location>
        <begin position="174"/>
        <end position="289"/>
    </location>
</feature>
<evidence type="ECO:0000256" key="5">
    <source>
        <dbReference type="ARBA" id="ARBA00023002"/>
    </source>
</evidence>